<accession>A0A8J7M997</accession>
<dbReference type="EMBL" id="JAEHHL010000007">
    <property type="protein sequence ID" value="MBK0400083.1"/>
    <property type="molecule type" value="Genomic_DNA"/>
</dbReference>
<sequence>MAFAREVWEEALVSAAEKEAPEAAERVIIKKYANRRLYNTARSSYVTLDDLAKMVRQGQDFAVFDAKTGEDITRSVLTQIIFEEEAKGRNMLPTNFLRQLIRLYGDALQSVVPGYLDASMDAFAKNQERMRAAFAANPAMQNFEALTRSNMEFVEQAMRMFSPFGAQQGRPGGEGEQPAGPRPVPTPEAPRGAPGKLSEDLDALQRQLREMQAQLEKLTRDKG</sequence>
<gene>
    <name evidence="4" type="primary">phaR</name>
    <name evidence="4" type="ORF">H0I76_12860</name>
</gene>
<dbReference type="GO" id="GO:0006355">
    <property type="term" value="P:regulation of DNA-templated transcription"/>
    <property type="evidence" value="ECO:0007669"/>
    <property type="project" value="InterPro"/>
</dbReference>
<dbReference type="InterPro" id="IPR010134">
    <property type="entry name" value="PHA_reg_PhaR"/>
</dbReference>
<name>A0A8J7M997_9RHOB</name>
<dbReference type="Pfam" id="PF05233">
    <property type="entry name" value="PHB_acc"/>
    <property type="match status" value="1"/>
</dbReference>
<dbReference type="Pfam" id="PF07879">
    <property type="entry name" value="PHB_acc_N"/>
    <property type="match status" value="1"/>
</dbReference>
<dbReference type="InterPro" id="IPR012909">
    <property type="entry name" value="PHA_DNA-bd_N"/>
</dbReference>
<evidence type="ECO:0000259" key="3">
    <source>
        <dbReference type="Pfam" id="PF07879"/>
    </source>
</evidence>
<dbReference type="NCBIfam" id="TIGR01848">
    <property type="entry name" value="PHA_reg_PhaR"/>
    <property type="match status" value="1"/>
</dbReference>
<keyword evidence="5" id="KW-1185">Reference proteome</keyword>
<evidence type="ECO:0000313" key="4">
    <source>
        <dbReference type="EMBL" id="MBK0400083.1"/>
    </source>
</evidence>
<reference evidence="4" key="1">
    <citation type="submission" date="2020-12" db="EMBL/GenBank/DDBJ databases">
        <title>Bacterial taxonomy.</title>
        <authorList>
            <person name="Pan X."/>
        </authorList>
    </citation>
    <scope>NUCLEOTIDE SEQUENCE</scope>
    <source>
        <strain evidence="4">M0105</strain>
    </source>
</reference>
<comment type="caution">
    <text evidence="4">The sequence shown here is derived from an EMBL/GenBank/DDBJ whole genome shotgun (WGS) entry which is preliminary data.</text>
</comment>
<evidence type="ECO:0000259" key="2">
    <source>
        <dbReference type="Pfam" id="PF05233"/>
    </source>
</evidence>
<evidence type="ECO:0000313" key="5">
    <source>
        <dbReference type="Proteomes" id="UP000655420"/>
    </source>
</evidence>
<protein>
    <submittedName>
        <fullName evidence="4">Polyhydroxyalkanoate synthesis repressor PhaR</fullName>
    </submittedName>
</protein>
<dbReference type="InterPro" id="IPR007897">
    <property type="entry name" value="PHB_accumulat"/>
</dbReference>
<feature type="domain" description="PHA accumulation regulator DNA-binding N-terminal" evidence="3">
    <location>
        <begin position="28"/>
        <end position="88"/>
    </location>
</feature>
<dbReference type="RefSeq" id="WP_200610406.1">
    <property type="nucleotide sequence ID" value="NZ_JAEHHL010000007.1"/>
</dbReference>
<feature type="region of interest" description="Disordered" evidence="1">
    <location>
        <begin position="164"/>
        <end position="201"/>
    </location>
</feature>
<feature type="domain" description="PHB accumulation regulatory" evidence="2">
    <location>
        <begin position="92"/>
        <end position="131"/>
    </location>
</feature>
<organism evidence="4 5">
    <name type="scientific">Thermohalobaculum xanthum</name>
    <dbReference type="NCBI Taxonomy" id="2753746"/>
    <lineage>
        <taxon>Bacteria</taxon>
        <taxon>Pseudomonadati</taxon>
        <taxon>Pseudomonadota</taxon>
        <taxon>Alphaproteobacteria</taxon>
        <taxon>Rhodobacterales</taxon>
        <taxon>Paracoccaceae</taxon>
        <taxon>Thermohalobaculum</taxon>
    </lineage>
</organism>
<proteinExistence type="predicted"/>
<dbReference type="AlphaFoldDB" id="A0A8J7M997"/>
<dbReference type="Proteomes" id="UP000655420">
    <property type="component" value="Unassembled WGS sequence"/>
</dbReference>
<evidence type="ECO:0000256" key="1">
    <source>
        <dbReference type="SAM" id="MobiDB-lite"/>
    </source>
</evidence>